<dbReference type="InterPro" id="IPR011123">
    <property type="entry name" value="Y_Y_Y"/>
</dbReference>
<evidence type="ECO:0000313" key="17">
    <source>
        <dbReference type="EMBL" id="GLR19118.1"/>
    </source>
</evidence>
<dbReference type="GO" id="GO:0005524">
    <property type="term" value="F:ATP binding"/>
    <property type="evidence" value="ECO:0007669"/>
    <property type="project" value="UniProtKB-KW"/>
</dbReference>
<dbReference type="InterPro" id="IPR003661">
    <property type="entry name" value="HisK_dim/P_dom"/>
</dbReference>
<evidence type="ECO:0000256" key="3">
    <source>
        <dbReference type="ARBA" id="ARBA00022553"/>
    </source>
</evidence>
<dbReference type="Gene3D" id="3.30.565.10">
    <property type="entry name" value="Histidine kinase-like ATPase, C-terminal domain"/>
    <property type="match status" value="1"/>
</dbReference>
<dbReference type="PROSITE" id="PS00041">
    <property type="entry name" value="HTH_ARAC_FAMILY_1"/>
    <property type="match status" value="1"/>
</dbReference>
<dbReference type="SUPFAM" id="SSF63829">
    <property type="entry name" value="Calcium-dependent phosphotriesterase"/>
    <property type="match status" value="3"/>
</dbReference>
<dbReference type="PRINTS" id="PR00344">
    <property type="entry name" value="BCTRLSENSOR"/>
</dbReference>
<dbReference type="PROSITE" id="PS50110">
    <property type="entry name" value="RESPONSE_REGULATORY"/>
    <property type="match status" value="1"/>
</dbReference>
<dbReference type="FunFam" id="2.60.40.10:FF:000791">
    <property type="entry name" value="Two-component system sensor histidine kinase/response regulator"/>
    <property type="match status" value="1"/>
</dbReference>
<dbReference type="Proteomes" id="UP001156666">
    <property type="component" value="Unassembled WGS sequence"/>
</dbReference>
<dbReference type="CDD" id="cd17574">
    <property type="entry name" value="REC_OmpR"/>
    <property type="match status" value="1"/>
</dbReference>
<keyword evidence="3 12" id="KW-0597">Phosphoprotein</keyword>
<evidence type="ECO:0000256" key="11">
    <source>
        <dbReference type="ARBA" id="ARBA00023163"/>
    </source>
</evidence>
<dbReference type="Pfam" id="PF02518">
    <property type="entry name" value="HATPase_c"/>
    <property type="match status" value="1"/>
</dbReference>
<evidence type="ECO:0000256" key="2">
    <source>
        <dbReference type="ARBA" id="ARBA00012438"/>
    </source>
</evidence>
<comment type="caution">
    <text evidence="17">The sequence shown here is derived from an EMBL/GenBank/DDBJ whole genome shotgun (WGS) entry which is preliminary data.</text>
</comment>
<evidence type="ECO:0000259" key="16">
    <source>
        <dbReference type="PROSITE" id="PS50110"/>
    </source>
</evidence>
<evidence type="ECO:0000256" key="12">
    <source>
        <dbReference type="PROSITE-ProRule" id="PRU00169"/>
    </source>
</evidence>
<feature type="domain" description="Histidine kinase" evidence="15">
    <location>
        <begin position="875"/>
        <end position="1093"/>
    </location>
</feature>
<sequence length="1400" mass="159034">MNPKFKKSLLIIAILSIYLCRNLLAQVNNQIETITTEDGLSQGMIYDILQDREGFLWIATKDGLNRYDGYQFKVFTNDPNDPWSISGNTIIKLFEDSAGRIWACSDNAGINIYDKKTGRFHHIRQDPNDPLSLTGNYVSAIAEDTSGYFITAIDKEEINMFRLEDDFFTAQKAPQIIRIPIPTHLSKNKPTTNEISLDFYTLRGIVKDTKDRIWVGGNNAIYHFNAQKTELTLAVDGFTFETASARADGSIWASNGSYDLFLWDGSNTPSLVGEFAHIRDLREDDQENLWIVTLDTLFGLNTEDLMTKPSIKLNSDLCFYSWKPENREFPFNSMTSDRSGILWVGSSGFGIYKINPQHNAFTHQLEDLSFRKIVVDSDDELFLQNYAFQWFKNDGPYLKYNRLNNEEPNVDALLFSKSGDIWTRLEFVEQSYLQVQRFNPSSKETQVFDISWHHHQFQPMIECEDASIWMAGYDHVLTQIDPKTGQVKSYNVKNGQKLQLEAGEKLKPSIALSTALYEDSDGNLWVGSENGFTKCIRPTYNQNNLQVKAYVNIPGDQTSLNYNHVSSFLEDPKNPEKYLWVSTKGGGLNRLNKETGAFIHLTQEDGLPDNVIYGILSDNAGNIWGSTNKGIFCMSQSNSSIADSLSEFRFRNFSKSDGLQENEFNTGAFAKLSDGRLAFGGINGYNVFDPKKVLNDEFSPPTYIVNILVNNKPVFPEDESEILESTIESTNKITLSHKEKILTLEFASLDFSAPERNKYRYQLIGADDTWIEAGNRRSATFLNLQPKEYIFRVQGSNSQGIWSEHIAELQINILPPWWKTWWAYLLYISMIAAAIGTYYRFSIKRAKLQQQLAFEKKEADRVKELEMLKSQLYMNMTHEFRTPLTIILGMAKQVQDNPKKHFSSGLNMIIRNGQNLLNLVNKMLNLSKLESGKMSLELVQGDVVHFLAVIVESFRSFATNKEIQLHFLPEINSLDMDFDGEKLQQVVSNLISNAFKFTPVGGHIYFNLREENDSLVIRVKDTGNGIATNDLDKVFDRFYQVDNSITRQYDGSGIGLALSKELVALMQGSISVQSPPVGAKKGSEFKVVLPIQKKAEKKNAITTLKPTENKISIPQEKTKEIKIPENPTAIKTTQAQTQHSQQPFILIVEDNEDVASYIASCLSEYRLSIAVNGQEGFEVASEVIPDLIISDVMMPIMDGYEFCRKLKLDNRTDHIPVIMLTARADQDSKLEGLELGANAYLAKPFEKQELLLTIKNLFDLRDKLRLYHQTSVGIVSNNNLEEDTLYGSKLDDAFVLNVKEYIESHISDFDLNVEQLAQNSHLSHSQFGRKLDALTGFSPNRFIRFIRLKKAKELLMDQNSSVSAVAYDCGFSDPSYFTRVFKKEFGKTPLEWRMADSPTS</sequence>
<evidence type="ECO:0000313" key="18">
    <source>
        <dbReference type="Proteomes" id="UP001156666"/>
    </source>
</evidence>
<keyword evidence="6 17" id="KW-0418">Kinase</keyword>
<dbReference type="InterPro" id="IPR004358">
    <property type="entry name" value="Sig_transdc_His_kin-like_C"/>
</dbReference>
<dbReference type="InterPro" id="IPR003594">
    <property type="entry name" value="HATPase_dom"/>
</dbReference>
<dbReference type="SMART" id="SM00388">
    <property type="entry name" value="HisKA"/>
    <property type="match status" value="1"/>
</dbReference>
<dbReference type="Pfam" id="PF07495">
    <property type="entry name" value="Y_Y_Y"/>
    <property type="match status" value="1"/>
</dbReference>
<dbReference type="InterPro" id="IPR018062">
    <property type="entry name" value="HTH_AraC-typ_CS"/>
</dbReference>
<dbReference type="InterPro" id="IPR005467">
    <property type="entry name" value="His_kinase_dom"/>
</dbReference>
<dbReference type="EMBL" id="BSOH01000027">
    <property type="protein sequence ID" value="GLR19118.1"/>
    <property type="molecule type" value="Genomic_DNA"/>
</dbReference>
<dbReference type="InterPro" id="IPR009057">
    <property type="entry name" value="Homeodomain-like_sf"/>
</dbReference>
<evidence type="ECO:0000256" key="9">
    <source>
        <dbReference type="ARBA" id="ARBA00023015"/>
    </source>
</evidence>
<evidence type="ECO:0000256" key="8">
    <source>
        <dbReference type="ARBA" id="ARBA00023012"/>
    </source>
</evidence>
<dbReference type="SMART" id="SM00342">
    <property type="entry name" value="HTH_ARAC"/>
    <property type="match status" value="1"/>
</dbReference>
<keyword evidence="5" id="KW-0547">Nucleotide-binding</keyword>
<proteinExistence type="predicted"/>
<keyword evidence="10" id="KW-0238">DNA-binding</keyword>
<evidence type="ECO:0000256" key="10">
    <source>
        <dbReference type="ARBA" id="ARBA00023125"/>
    </source>
</evidence>
<keyword evidence="9" id="KW-0805">Transcription regulation</keyword>
<dbReference type="Pfam" id="PF00512">
    <property type="entry name" value="HisKA"/>
    <property type="match status" value="1"/>
</dbReference>
<dbReference type="InterPro" id="IPR011110">
    <property type="entry name" value="Reg_prop"/>
</dbReference>
<dbReference type="Pfam" id="PF07494">
    <property type="entry name" value="Reg_prop"/>
    <property type="match status" value="2"/>
</dbReference>
<keyword evidence="13" id="KW-0732">Signal</keyword>
<feature type="modified residue" description="4-aspartylphosphate" evidence="12">
    <location>
        <position position="1191"/>
    </location>
</feature>
<dbReference type="Gene3D" id="2.60.40.10">
    <property type="entry name" value="Immunoglobulins"/>
    <property type="match status" value="1"/>
</dbReference>
<name>A0AA37SR19_9BACT</name>
<organism evidence="17 18">
    <name type="scientific">Portibacter lacus</name>
    <dbReference type="NCBI Taxonomy" id="1099794"/>
    <lineage>
        <taxon>Bacteria</taxon>
        <taxon>Pseudomonadati</taxon>
        <taxon>Bacteroidota</taxon>
        <taxon>Saprospiria</taxon>
        <taxon>Saprospirales</taxon>
        <taxon>Haliscomenobacteraceae</taxon>
        <taxon>Portibacter</taxon>
    </lineage>
</organism>
<evidence type="ECO:0000256" key="5">
    <source>
        <dbReference type="ARBA" id="ARBA00022741"/>
    </source>
</evidence>
<evidence type="ECO:0000259" key="14">
    <source>
        <dbReference type="PROSITE" id="PS01124"/>
    </source>
</evidence>
<dbReference type="SUPFAM" id="SSF55874">
    <property type="entry name" value="ATPase domain of HSP90 chaperone/DNA topoisomerase II/histidine kinase"/>
    <property type="match status" value="1"/>
</dbReference>
<keyword evidence="11" id="KW-0804">Transcription</keyword>
<keyword evidence="7" id="KW-0067">ATP-binding</keyword>
<evidence type="ECO:0000259" key="15">
    <source>
        <dbReference type="PROSITE" id="PS50109"/>
    </source>
</evidence>
<keyword evidence="4" id="KW-0808">Transferase</keyword>
<dbReference type="SUPFAM" id="SSF46689">
    <property type="entry name" value="Homeodomain-like"/>
    <property type="match status" value="1"/>
</dbReference>
<dbReference type="Pfam" id="PF12833">
    <property type="entry name" value="HTH_18"/>
    <property type="match status" value="1"/>
</dbReference>
<dbReference type="GO" id="GO:0043565">
    <property type="term" value="F:sequence-specific DNA binding"/>
    <property type="evidence" value="ECO:0007669"/>
    <property type="project" value="InterPro"/>
</dbReference>
<dbReference type="PROSITE" id="PS50109">
    <property type="entry name" value="HIS_KIN"/>
    <property type="match status" value="1"/>
</dbReference>
<evidence type="ECO:0000256" key="6">
    <source>
        <dbReference type="ARBA" id="ARBA00022777"/>
    </source>
</evidence>
<dbReference type="InterPro" id="IPR018060">
    <property type="entry name" value="HTH_AraC"/>
</dbReference>
<dbReference type="GO" id="GO:0003700">
    <property type="term" value="F:DNA-binding transcription factor activity"/>
    <property type="evidence" value="ECO:0007669"/>
    <property type="project" value="InterPro"/>
</dbReference>
<reference evidence="17" key="1">
    <citation type="journal article" date="2014" name="Int. J. Syst. Evol. Microbiol.">
        <title>Complete genome sequence of Corynebacterium casei LMG S-19264T (=DSM 44701T), isolated from a smear-ripened cheese.</title>
        <authorList>
            <consortium name="US DOE Joint Genome Institute (JGI-PGF)"/>
            <person name="Walter F."/>
            <person name="Albersmeier A."/>
            <person name="Kalinowski J."/>
            <person name="Ruckert C."/>
        </authorList>
    </citation>
    <scope>NUCLEOTIDE SEQUENCE</scope>
    <source>
        <strain evidence="17">NBRC 108769</strain>
    </source>
</reference>
<dbReference type="Gene3D" id="1.10.10.60">
    <property type="entry name" value="Homeodomain-like"/>
    <property type="match status" value="1"/>
</dbReference>
<dbReference type="RefSeq" id="WP_235292233.1">
    <property type="nucleotide sequence ID" value="NZ_BSOH01000027.1"/>
</dbReference>
<dbReference type="Gene3D" id="2.130.10.10">
    <property type="entry name" value="YVTN repeat-like/Quinoprotein amine dehydrogenase"/>
    <property type="match status" value="3"/>
</dbReference>
<dbReference type="SUPFAM" id="SSF52172">
    <property type="entry name" value="CheY-like"/>
    <property type="match status" value="1"/>
</dbReference>
<dbReference type="SMART" id="SM00387">
    <property type="entry name" value="HATPase_c"/>
    <property type="match status" value="1"/>
</dbReference>
<dbReference type="Gene3D" id="3.40.50.2300">
    <property type="match status" value="1"/>
</dbReference>
<dbReference type="EC" id="2.7.13.3" evidence="2"/>
<protein>
    <recommendedName>
        <fullName evidence="2">histidine kinase</fullName>
        <ecNumber evidence="2">2.7.13.3</ecNumber>
    </recommendedName>
</protein>
<dbReference type="InterPro" id="IPR036097">
    <property type="entry name" value="HisK_dim/P_sf"/>
</dbReference>
<dbReference type="CDD" id="cd16922">
    <property type="entry name" value="HATPase_EvgS-ArcB-TorS-like"/>
    <property type="match status" value="1"/>
</dbReference>
<dbReference type="InterPro" id="IPR011006">
    <property type="entry name" value="CheY-like_superfamily"/>
</dbReference>
<dbReference type="Gene3D" id="1.10.287.130">
    <property type="match status" value="1"/>
</dbReference>
<dbReference type="InterPro" id="IPR013783">
    <property type="entry name" value="Ig-like_fold"/>
</dbReference>
<dbReference type="SUPFAM" id="SSF47384">
    <property type="entry name" value="Homodimeric domain of signal transducing histidine kinase"/>
    <property type="match status" value="1"/>
</dbReference>
<dbReference type="InterPro" id="IPR015943">
    <property type="entry name" value="WD40/YVTN_repeat-like_dom_sf"/>
</dbReference>
<dbReference type="FunFam" id="3.30.565.10:FF:000037">
    <property type="entry name" value="Hybrid sensor histidine kinase/response regulator"/>
    <property type="match status" value="1"/>
</dbReference>
<evidence type="ECO:0000256" key="13">
    <source>
        <dbReference type="SAM" id="SignalP"/>
    </source>
</evidence>
<dbReference type="GO" id="GO:0000155">
    <property type="term" value="F:phosphorelay sensor kinase activity"/>
    <property type="evidence" value="ECO:0007669"/>
    <property type="project" value="InterPro"/>
</dbReference>
<dbReference type="PROSITE" id="PS01124">
    <property type="entry name" value="HTH_ARAC_FAMILY_2"/>
    <property type="match status" value="1"/>
</dbReference>
<dbReference type="Pfam" id="PF00072">
    <property type="entry name" value="Response_reg"/>
    <property type="match status" value="1"/>
</dbReference>
<evidence type="ECO:0000256" key="7">
    <source>
        <dbReference type="ARBA" id="ARBA00022840"/>
    </source>
</evidence>
<dbReference type="CDD" id="cd00082">
    <property type="entry name" value="HisKA"/>
    <property type="match status" value="1"/>
</dbReference>
<keyword evidence="8" id="KW-0902">Two-component regulatory system</keyword>
<keyword evidence="18" id="KW-1185">Reference proteome</keyword>
<dbReference type="InterPro" id="IPR001789">
    <property type="entry name" value="Sig_transdc_resp-reg_receiver"/>
</dbReference>
<feature type="domain" description="Response regulatory" evidence="16">
    <location>
        <begin position="1144"/>
        <end position="1258"/>
    </location>
</feature>
<reference evidence="17" key="2">
    <citation type="submission" date="2023-01" db="EMBL/GenBank/DDBJ databases">
        <title>Draft genome sequence of Portibacter lacus strain NBRC 108769.</title>
        <authorList>
            <person name="Sun Q."/>
            <person name="Mori K."/>
        </authorList>
    </citation>
    <scope>NUCLEOTIDE SEQUENCE</scope>
    <source>
        <strain evidence="17">NBRC 108769</strain>
    </source>
</reference>
<feature type="signal peptide" evidence="13">
    <location>
        <begin position="1"/>
        <end position="25"/>
    </location>
</feature>
<dbReference type="PANTHER" id="PTHR43547">
    <property type="entry name" value="TWO-COMPONENT HISTIDINE KINASE"/>
    <property type="match status" value="1"/>
</dbReference>
<gene>
    <name evidence="17" type="ORF">GCM10007940_37340</name>
</gene>
<comment type="catalytic activity">
    <reaction evidence="1">
        <text>ATP + protein L-histidine = ADP + protein N-phospho-L-histidine.</text>
        <dbReference type="EC" id="2.7.13.3"/>
    </reaction>
</comment>
<dbReference type="PANTHER" id="PTHR43547:SF2">
    <property type="entry name" value="HYBRID SIGNAL TRANSDUCTION HISTIDINE KINASE C"/>
    <property type="match status" value="1"/>
</dbReference>
<evidence type="ECO:0000256" key="4">
    <source>
        <dbReference type="ARBA" id="ARBA00022679"/>
    </source>
</evidence>
<feature type="chain" id="PRO_5041362274" description="histidine kinase" evidence="13">
    <location>
        <begin position="26"/>
        <end position="1400"/>
    </location>
</feature>
<feature type="domain" description="HTH araC/xylS-type" evidence="14">
    <location>
        <begin position="1296"/>
        <end position="1395"/>
    </location>
</feature>
<evidence type="ECO:0000256" key="1">
    <source>
        <dbReference type="ARBA" id="ARBA00000085"/>
    </source>
</evidence>
<accession>A0AA37SR19</accession>
<dbReference type="InterPro" id="IPR036890">
    <property type="entry name" value="HATPase_C_sf"/>
</dbReference>
<dbReference type="SMART" id="SM00448">
    <property type="entry name" value="REC"/>
    <property type="match status" value="1"/>
</dbReference>